<keyword evidence="3" id="KW-0999">Mitochondrion inner membrane</keyword>
<evidence type="ECO:0000256" key="4">
    <source>
        <dbReference type="ARBA" id="ARBA00022989"/>
    </source>
</evidence>
<accession>A0A072P8D3</accession>
<name>A0A072P8D3_9EURO</name>
<dbReference type="GO" id="GO:0005743">
    <property type="term" value="C:mitochondrial inner membrane"/>
    <property type="evidence" value="ECO:0007669"/>
    <property type="project" value="UniProtKB-SubCell"/>
</dbReference>
<dbReference type="GeneID" id="25287042"/>
<dbReference type="VEuPathDB" id="FungiDB:A1O9_12147"/>
<evidence type="ECO:0000256" key="3">
    <source>
        <dbReference type="ARBA" id="ARBA00022792"/>
    </source>
</evidence>
<dbReference type="RefSeq" id="XP_013254400.1">
    <property type="nucleotide sequence ID" value="XM_013398946.1"/>
</dbReference>
<feature type="region of interest" description="Disordered" evidence="7">
    <location>
        <begin position="188"/>
        <end position="208"/>
    </location>
</feature>
<dbReference type="AlphaFoldDB" id="A0A072P8D3"/>
<evidence type="ECO:0000256" key="1">
    <source>
        <dbReference type="ARBA" id="ARBA00004448"/>
    </source>
</evidence>
<keyword evidence="6" id="KW-0472">Membrane</keyword>
<organism evidence="8 9">
    <name type="scientific">Exophiala aquamarina CBS 119918</name>
    <dbReference type="NCBI Taxonomy" id="1182545"/>
    <lineage>
        <taxon>Eukaryota</taxon>
        <taxon>Fungi</taxon>
        <taxon>Dikarya</taxon>
        <taxon>Ascomycota</taxon>
        <taxon>Pezizomycotina</taxon>
        <taxon>Eurotiomycetes</taxon>
        <taxon>Chaetothyriomycetidae</taxon>
        <taxon>Chaetothyriales</taxon>
        <taxon>Herpotrichiellaceae</taxon>
        <taxon>Exophiala</taxon>
    </lineage>
</organism>
<dbReference type="InterPro" id="IPR039205">
    <property type="entry name" value="NDUFA11"/>
</dbReference>
<evidence type="ECO:0000313" key="9">
    <source>
        <dbReference type="Proteomes" id="UP000027920"/>
    </source>
</evidence>
<keyword evidence="5" id="KW-0496">Mitochondrion</keyword>
<evidence type="ECO:0000313" key="8">
    <source>
        <dbReference type="EMBL" id="KEF51810.1"/>
    </source>
</evidence>
<dbReference type="PANTHER" id="PTHR21382">
    <property type="entry name" value="NADH-UBIQUINONE OXIDOREDUCTASE SUBUNIT"/>
    <property type="match status" value="1"/>
</dbReference>
<dbReference type="OrthoDB" id="1913277at2759"/>
<proteinExistence type="predicted"/>
<keyword evidence="4" id="KW-1133">Transmembrane helix</keyword>
<dbReference type="STRING" id="1182545.A0A072P8D3"/>
<evidence type="ECO:0000256" key="2">
    <source>
        <dbReference type="ARBA" id="ARBA00022692"/>
    </source>
</evidence>
<reference evidence="8 9" key="1">
    <citation type="submission" date="2013-03" db="EMBL/GenBank/DDBJ databases">
        <title>The Genome Sequence of Exophiala aquamarina CBS 119918.</title>
        <authorList>
            <consortium name="The Broad Institute Genomics Platform"/>
            <person name="Cuomo C."/>
            <person name="de Hoog S."/>
            <person name="Gorbushina A."/>
            <person name="Walker B."/>
            <person name="Young S.K."/>
            <person name="Zeng Q."/>
            <person name="Gargeya S."/>
            <person name="Fitzgerald M."/>
            <person name="Haas B."/>
            <person name="Abouelleil A."/>
            <person name="Allen A.W."/>
            <person name="Alvarado L."/>
            <person name="Arachchi H.M."/>
            <person name="Berlin A.M."/>
            <person name="Chapman S.B."/>
            <person name="Gainer-Dewar J."/>
            <person name="Goldberg J."/>
            <person name="Griggs A."/>
            <person name="Gujja S."/>
            <person name="Hansen M."/>
            <person name="Howarth C."/>
            <person name="Imamovic A."/>
            <person name="Ireland A."/>
            <person name="Larimer J."/>
            <person name="McCowan C."/>
            <person name="Murphy C."/>
            <person name="Pearson M."/>
            <person name="Poon T.W."/>
            <person name="Priest M."/>
            <person name="Roberts A."/>
            <person name="Saif S."/>
            <person name="Shea T."/>
            <person name="Sisk P."/>
            <person name="Sykes S."/>
            <person name="Wortman J."/>
            <person name="Nusbaum C."/>
            <person name="Birren B."/>
        </authorList>
    </citation>
    <scope>NUCLEOTIDE SEQUENCE [LARGE SCALE GENOMIC DNA]</scope>
    <source>
        <strain evidence="8 9">CBS 119918</strain>
    </source>
</reference>
<evidence type="ECO:0000256" key="6">
    <source>
        <dbReference type="ARBA" id="ARBA00023136"/>
    </source>
</evidence>
<keyword evidence="2" id="KW-0812">Transmembrane</keyword>
<gene>
    <name evidence="8" type="ORF">A1O9_12147</name>
</gene>
<sequence>MADLVDPKTVDPPPTPFYQPQDALGAATRAIALTGTAGLFLAAVQNTVTKENVGAFGVISRFGSTVGIFAAAGGSYQFAASVSANLRQKNDHINNAIGGAIAGAVLGAAKLRASAVVLNSLLLGTAAGVVGYTQSSVFASAGDDPRIDRIAEKAEAKSRFRRPVNEVINELGEGRGIYGPGYDERRRQRLKEKYDMDIPEPYYKSTTS</sequence>
<dbReference type="EMBL" id="AMGV01000021">
    <property type="protein sequence ID" value="KEF51810.1"/>
    <property type="molecule type" value="Genomic_DNA"/>
</dbReference>
<protein>
    <recommendedName>
        <fullName evidence="10">NADH dehydrogenase [ubiquinone] 1 alpha subcomplex subunit 11</fullName>
    </recommendedName>
</protein>
<dbReference type="GO" id="GO:0045271">
    <property type="term" value="C:respiratory chain complex I"/>
    <property type="evidence" value="ECO:0007669"/>
    <property type="project" value="InterPro"/>
</dbReference>
<dbReference type="GO" id="GO:0006120">
    <property type="term" value="P:mitochondrial electron transport, NADH to ubiquinone"/>
    <property type="evidence" value="ECO:0007669"/>
    <property type="project" value="InterPro"/>
</dbReference>
<dbReference type="Proteomes" id="UP000027920">
    <property type="component" value="Unassembled WGS sequence"/>
</dbReference>
<dbReference type="PANTHER" id="PTHR21382:SF1">
    <property type="entry name" value="NADH DEHYDROGENASE [UBIQUINONE] 1 ALPHA SUBCOMPLEX SUBUNIT 11"/>
    <property type="match status" value="1"/>
</dbReference>
<evidence type="ECO:0000256" key="5">
    <source>
        <dbReference type="ARBA" id="ARBA00023128"/>
    </source>
</evidence>
<dbReference type="HOGENOM" id="CLU_088319_0_0_1"/>
<evidence type="ECO:0000256" key="7">
    <source>
        <dbReference type="SAM" id="MobiDB-lite"/>
    </source>
</evidence>
<comment type="subcellular location">
    <subcellularLocation>
        <location evidence="1">Mitochondrion inner membrane</location>
        <topology evidence="1">Multi-pass membrane protein</topology>
    </subcellularLocation>
</comment>
<keyword evidence="9" id="KW-1185">Reference proteome</keyword>
<evidence type="ECO:0008006" key="10">
    <source>
        <dbReference type="Google" id="ProtNLM"/>
    </source>
</evidence>
<comment type="caution">
    <text evidence="8">The sequence shown here is derived from an EMBL/GenBank/DDBJ whole genome shotgun (WGS) entry which is preliminary data.</text>
</comment>